<feature type="region of interest" description="Disordered" evidence="4">
    <location>
        <begin position="854"/>
        <end position="916"/>
    </location>
</feature>
<evidence type="ECO:0000313" key="6">
    <source>
        <dbReference type="RefSeq" id="XP_010940525.1"/>
    </source>
</evidence>
<dbReference type="KEGG" id="egu:105059067"/>
<dbReference type="Pfam" id="PF10220">
    <property type="entry name" value="Smg8_Smg9"/>
    <property type="match status" value="3"/>
</dbReference>
<keyword evidence="2" id="KW-0866">Nonsense-mediated mRNA decay</keyword>
<dbReference type="PANTHER" id="PTHR13091">
    <property type="entry name" value="AMPLIFIED IN BREAST CANCER 2-RELATED"/>
    <property type="match status" value="1"/>
</dbReference>
<feature type="compositionally biased region" description="Polar residues" evidence="4">
    <location>
        <begin position="220"/>
        <end position="236"/>
    </location>
</feature>
<organism evidence="5 6">
    <name type="scientific">Elaeis guineensis var. tenera</name>
    <name type="common">Oil palm</name>
    <dbReference type="NCBI Taxonomy" id="51953"/>
    <lineage>
        <taxon>Eukaryota</taxon>
        <taxon>Viridiplantae</taxon>
        <taxon>Streptophyta</taxon>
        <taxon>Embryophyta</taxon>
        <taxon>Tracheophyta</taxon>
        <taxon>Spermatophyta</taxon>
        <taxon>Magnoliopsida</taxon>
        <taxon>Liliopsida</taxon>
        <taxon>Arecaceae</taxon>
        <taxon>Arecoideae</taxon>
        <taxon>Cocoseae</taxon>
        <taxon>Elaeidinae</taxon>
        <taxon>Elaeis</taxon>
    </lineage>
</organism>
<feature type="region of interest" description="Disordered" evidence="4">
    <location>
        <begin position="1"/>
        <end position="47"/>
    </location>
</feature>
<dbReference type="GeneID" id="105059067"/>
<feature type="compositionally biased region" description="Basic and acidic residues" evidence="4">
    <location>
        <begin position="878"/>
        <end position="906"/>
    </location>
</feature>
<evidence type="ECO:0000313" key="9">
    <source>
        <dbReference type="RefSeq" id="XP_019711006.1"/>
    </source>
</evidence>
<dbReference type="InterPro" id="IPR019354">
    <property type="entry name" value="SMG8-like"/>
</dbReference>
<accession>A0A6I9SAQ5</accession>
<feature type="region of interest" description="Disordered" evidence="4">
    <location>
        <begin position="220"/>
        <end position="252"/>
    </location>
</feature>
<dbReference type="RefSeq" id="XP_019711005.1">
    <property type="nucleotide sequence ID" value="XM_019855446.1"/>
</dbReference>
<feature type="compositionally biased region" description="Polar residues" evidence="4">
    <location>
        <begin position="287"/>
        <end position="304"/>
    </location>
</feature>
<dbReference type="RefSeq" id="XP_019711006.1">
    <property type="nucleotide sequence ID" value="XM_019855447.1"/>
</dbReference>
<name>A0A6I9SAQ5_ELAGV</name>
<dbReference type="AlphaFoldDB" id="A0A6I9SAQ5"/>
<proteinExistence type="inferred from homology"/>
<evidence type="ECO:0000256" key="1">
    <source>
        <dbReference type="ARBA" id="ARBA00006443"/>
    </source>
</evidence>
<feature type="region of interest" description="Disordered" evidence="4">
    <location>
        <begin position="286"/>
        <end position="313"/>
    </location>
</feature>
<sequence length="1225" mass="133421">MEQPNSSPSSVRVLVRPPAASTPAASAATSNPPIPPPQNPSSSSSVTASAAAAASPLDGVVVVGFLGSRAATDVSHFINRLLDANVFGSGGLDKDLFPSPSDGVGQEEEWFQRRRISYYHDAEKGMVFLQFSSSLSPLSLLASSQTDGRGDGSASVLELSDAEDLRGMLFMFSVCHVIIFIHEGLRLDTPILKKFRMLQAAKHALAPFLRSQIAPTLTKSPSSVSLSMAQRASSASPPGRRGGTSNRHGSAISLMSGTGSHPLLLPGHCTPVILFVFSDDMLDGPNPASNVEDSADASSLNQPPSMGGLPRPSLNLKGTGSVVMLARPASKIEGSYRKKLQSSLEAQVRFLIKKCRMLVGTESGHLGSRGVGHVSSFPLFSLDASRVVALLDRSENQRGESLDFITGLLEEALNSKTVLDMFSLENHCQPLNNEDIQLIKDFIFRQSDTLRGRGGLPSNANTGAAAGVGMVAAAAAAAAASAAAGKPVRVPELPSLENWLSLSNVILDSLLSAKDGSMNEIGNMKKIPRQRSANEIRDEQISAPGTNPIEAAISCLESSKGLNMKFSISWCQRALPAAKEVYLKELPACYPTTLHKTQLERALQAFHSMVKGPAVQLFSKKLEDQCTSIWESGRQLCDAVSLTGKPCMHQRHDDKKQHSSGYVFLHACACGRSRRLRDDPFDFDSANITFNCFANCENLLPTLVLPRGGNAGFLPPSSWRLMRLGGARYYKPSKGLLQTGFCLTEKYLFKWTISLEREKETSSFPVGVTGRSSVVSTTPDLKHVSIVDEEVKKSGAAEFPREVKHGGSENQKKHLEMLHSDDSSISFGKGLPSFNMKKPFSEVVAGTIATDSTFPSLQQSKQPKTNAEKSMRLVTSADKTDDQIHEADSRQGPQRGDHISVQESTHRQGPNLQNASNPFLQIGSNIVPVNLGGEKIKSNNSLKQVIVYVGFEHECSYGHRFLLSPEHLKELDPAYSLPDKLHLSTDDSDGNLENKNSVHDKILQKSSGTMSAAVNNRKKSNRSTELVVRYSQQIDRFMLSSRSDLEKLPSVHGLSMYSDSMGKLEGNPPHLRLDDGGTAFTLLNRKLPIYMNCPHCKNSTRQDHQKIKFASTVSQLQRIFLVTPPFPTVLATHPVIQFEDSCLPQSISDREQQLRFTLGCRVILPPESFLTLRLPFVYGVQMDDGNLCPLNHLEHQPELTAWLVEGTALQVVSMEHEYDKEIPMK</sequence>
<protein>
    <recommendedName>
        <fullName evidence="3">Nonsense-mediated mRNA decay factor SMG8</fullName>
    </recommendedName>
</protein>
<feature type="compositionally biased region" description="Low complexity" evidence="4">
    <location>
        <begin position="1"/>
        <end position="31"/>
    </location>
</feature>
<feature type="compositionally biased region" description="Polar residues" evidence="4">
    <location>
        <begin position="243"/>
        <end position="252"/>
    </location>
</feature>
<evidence type="ECO:0000256" key="3">
    <source>
        <dbReference type="ARBA" id="ARBA00029509"/>
    </source>
</evidence>
<dbReference type="GO" id="GO:0000184">
    <property type="term" value="P:nuclear-transcribed mRNA catabolic process, nonsense-mediated decay"/>
    <property type="evidence" value="ECO:0007669"/>
    <property type="project" value="UniProtKB-KW"/>
</dbReference>
<dbReference type="RefSeq" id="XP_010940527.1">
    <property type="nucleotide sequence ID" value="XM_010942225.2"/>
</dbReference>
<reference evidence="6 7" key="1">
    <citation type="submission" date="2025-04" db="UniProtKB">
        <authorList>
            <consortium name="RefSeq"/>
        </authorList>
    </citation>
    <scope>IDENTIFICATION</scope>
</reference>
<evidence type="ECO:0000313" key="8">
    <source>
        <dbReference type="RefSeq" id="XP_019711005.1"/>
    </source>
</evidence>
<dbReference type="RefSeq" id="XP_010940525.1">
    <property type="nucleotide sequence ID" value="XM_010942223.2"/>
</dbReference>
<dbReference type="Proteomes" id="UP000504607">
    <property type="component" value="Chromosome 16"/>
</dbReference>
<evidence type="ECO:0000313" key="7">
    <source>
        <dbReference type="RefSeq" id="XP_010940527.1"/>
    </source>
</evidence>
<dbReference type="RefSeq" id="XP_073106052.1">
    <property type="nucleotide sequence ID" value="XM_073249951.1"/>
</dbReference>
<dbReference type="RefSeq" id="XP_073106053.1">
    <property type="nucleotide sequence ID" value="XM_073249952.1"/>
</dbReference>
<feature type="compositionally biased region" description="Polar residues" evidence="4">
    <location>
        <begin position="854"/>
        <end position="865"/>
    </location>
</feature>
<evidence type="ECO:0000256" key="4">
    <source>
        <dbReference type="SAM" id="MobiDB-lite"/>
    </source>
</evidence>
<keyword evidence="5" id="KW-1185">Reference proteome</keyword>
<comment type="similarity">
    <text evidence="1">Belongs to the SMG8 family.</text>
</comment>
<evidence type="ECO:0000313" key="5">
    <source>
        <dbReference type="Proteomes" id="UP000504607"/>
    </source>
</evidence>
<dbReference type="OrthoDB" id="63589at2759"/>
<feature type="compositionally biased region" description="Polar residues" evidence="4">
    <location>
        <begin position="907"/>
        <end position="916"/>
    </location>
</feature>
<gene>
    <name evidence="6 7 8 9" type="primary">LOC105059067</name>
</gene>
<dbReference type="PANTHER" id="PTHR13091:SF0">
    <property type="entry name" value="NONSENSE-MEDIATED MRNA DECAY FACTOR SMG8"/>
    <property type="match status" value="1"/>
</dbReference>
<evidence type="ECO:0000256" key="2">
    <source>
        <dbReference type="ARBA" id="ARBA00023161"/>
    </source>
</evidence>